<gene>
    <name evidence="2" type="ORF">CRP01_22550</name>
</gene>
<evidence type="ECO:0000313" key="3">
    <source>
        <dbReference type="Proteomes" id="UP000223913"/>
    </source>
</evidence>
<comment type="caution">
    <text evidence="2">The sequence shown here is derived from an EMBL/GenBank/DDBJ whole genome shotgun (WGS) entry which is preliminary data.</text>
</comment>
<dbReference type="Pfam" id="PF12728">
    <property type="entry name" value="HTH_17"/>
    <property type="match status" value="1"/>
</dbReference>
<evidence type="ECO:0000259" key="1">
    <source>
        <dbReference type="Pfam" id="PF12728"/>
    </source>
</evidence>
<dbReference type="Proteomes" id="UP000223913">
    <property type="component" value="Unassembled WGS sequence"/>
</dbReference>
<sequence>MADFATNIPVICLESGTFRALVKELAKELKDEVDPFIDEKEAMRLLRITSKTTFQKYRDSGDIDYRIVSGKKYLYRRRSVVDFIENSPKTKD</sequence>
<proteinExistence type="predicted"/>
<accession>A0A2D0N769</accession>
<dbReference type="OrthoDB" id="1524679at2"/>
<evidence type="ECO:0000313" key="2">
    <source>
        <dbReference type="EMBL" id="PHN04345.1"/>
    </source>
</evidence>
<reference evidence="2 3" key="1">
    <citation type="submission" date="2017-10" db="EMBL/GenBank/DDBJ databases">
        <title>The draft genome sequence of Lewinella nigricans NBRC 102662.</title>
        <authorList>
            <person name="Wang K."/>
        </authorList>
    </citation>
    <scope>NUCLEOTIDE SEQUENCE [LARGE SCALE GENOMIC DNA]</scope>
    <source>
        <strain evidence="2 3">NBRC 102662</strain>
    </source>
</reference>
<organism evidence="2 3">
    <name type="scientific">Flavilitoribacter nigricans (strain ATCC 23147 / DSM 23189 / NBRC 102662 / NCIMB 1420 / SS-2)</name>
    <name type="common">Lewinella nigricans</name>
    <dbReference type="NCBI Taxonomy" id="1122177"/>
    <lineage>
        <taxon>Bacteria</taxon>
        <taxon>Pseudomonadati</taxon>
        <taxon>Bacteroidota</taxon>
        <taxon>Saprospiria</taxon>
        <taxon>Saprospirales</taxon>
        <taxon>Lewinellaceae</taxon>
        <taxon>Flavilitoribacter</taxon>
    </lineage>
</organism>
<dbReference type="AlphaFoldDB" id="A0A2D0N769"/>
<protein>
    <submittedName>
        <fullName evidence="2">DNA-binding protein</fullName>
    </submittedName>
</protein>
<name>A0A2D0N769_FLAN2</name>
<keyword evidence="3" id="KW-1185">Reference proteome</keyword>
<keyword evidence="2" id="KW-0238">DNA-binding</keyword>
<dbReference type="InterPro" id="IPR041657">
    <property type="entry name" value="HTH_17"/>
</dbReference>
<dbReference type="GO" id="GO:0003677">
    <property type="term" value="F:DNA binding"/>
    <property type="evidence" value="ECO:0007669"/>
    <property type="project" value="UniProtKB-KW"/>
</dbReference>
<dbReference type="EMBL" id="PDUD01000026">
    <property type="protein sequence ID" value="PHN04345.1"/>
    <property type="molecule type" value="Genomic_DNA"/>
</dbReference>
<dbReference type="RefSeq" id="WP_099152371.1">
    <property type="nucleotide sequence ID" value="NZ_PDUD01000026.1"/>
</dbReference>
<feature type="domain" description="Helix-turn-helix" evidence="1">
    <location>
        <begin position="40"/>
        <end position="86"/>
    </location>
</feature>